<feature type="transmembrane region" description="Helical" evidence="9">
    <location>
        <begin position="141"/>
        <end position="159"/>
    </location>
</feature>
<evidence type="ECO:0000256" key="9">
    <source>
        <dbReference type="SAM" id="Phobius"/>
    </source>
</evidence>
<comment type="similarity">
    <text evidence="2 8">Belongs to the ABC-3 integral membrane protein family.</text>
</comment>
<accession>A0A0E2E8R5</accession>
<dbReference type="GO" id="GO:0010043">
    <property type="term" value="P:response to zinc ion"/>
    <property type="evidence" value="ECO:0007669"/>
    <property type="project" value="TreeGrafter"/>
</dbReference>
<evidence type="ECO:0000256" key="3">
    <source>
        <dbReference type="ARBA" id="ARBA00022448"/>
    </source>
</evidence>
<dbReference type="RefSeq" id="WP_002682508.1">
    <property type="nucleotide sequence ID" value="NZ_CM001795.1"/>
</dbReference>
<dbReference type="GO" id="GO:0055085">
    <property type="term" value="P:transmembrane transport"/>
    <property type="evidence" value="ECO:0007669"/>
    <property type="project" value="InterPro"/>
</dbReference>
<dbReference type="Gene3D" id="1.10.3470.10">
    <property type="entry name" value="ABC transporter involved in vitamin B12 uptake, BtuC"/>
    <property type="match status" value="1"/>
</dbReference>
<dbReference type="SUPFAM" id="SSF81345">
    <property type="entry name" value="ABC transporter involved in vitamin B12 uptake, BtuC"/>
    <property type="match status" value="1"/>
</dbReference>
<feature type="transmembrane region" description="Helical" evidence="9">
    <location>
        <begin position="228"/>
        <end position="247"/>
    </location>
</feature>
<dbReference type="Pfam" id="PF00950">
    <property type="entry name" value="ABC-3"/>
    <property type="match status" value="1"/>
</dbReference>
<reference evidence="10" key="1">
    <citation type="submission" date="2012-01" db="EMBL/GenBank/DDBJ databases">
        <title>The Genome Sequence of Treponema denticola H-22.</title>
        <authorList>
            <consortium name="The Broad Institute Genome Sequencing Platform"/>
            <person name="Earl A."/>
            <person name="Ward D."/>
            <person name="Feldgarden M."/>
            <person name="Gevers D."/>
            <person name="Blanton J.M."/>
            <person name="Fenno C.J."/>
            <person name="Baranova O.V."/>
            <person name="Mathney J."/>
            <person name="Dewhirst F.E."/>
            <person name="Izard J."/>
            <person name="Young S.K."/>
            <person name="Zeng Q."/>
            <person name="Gargeya S."/>
            <person name="Fitzgerald M."/>
            <person name="Haas B."/>
            <person name="Abouelleil A."/>
            <person name="Alvarado L."/>
            <person name="Arachchi H.M."/>
            <person name="Berlin A."/>
            <person name="Chapman S.B."/>
            <person name="Gearin G."/>
            <person name="Goldberg J."/>
            <person name="Griggs A."/>
            <person name="Gujja S."/>
            <person name="Hansen M."/>
            <person name="Heiman D."/>
            <person name="Howarth C."/>
            <person name="Larimer J."/>
            <person name="Lui A."/>
            <person name="MacDonald P.J.P."/>
            <person name="McCowen C."/>
            <person name="Montmayeur A."/>
            <person name="Murphy C."/>
            <person name="Neiman D."/>
            <person name="Pearson M."/>
            <person name="Priest M."/>
            <person name="Roberts A."/>
            <person name="Saif S."/>
            <person name="Shea T."/>
            <person name="Sisk P."/>
            <person name="Stolte C."/>
            <person name="Sykes S."/>
            <person name="Wortman J."/>
            <person name="Nusbaum C."/>
            <person name="Birren B."/>
        </authorList>
    </citation>
    <scope>NUCLEOTIDE SEQUENCE [LARGE SCALE GENOMIC DNA]</scope>
    <source>
        <strain evidence="10">H-22</strain>
    </source>
</reference>
<evidence type="ECO:0000256" key="2">
    <source>
        <dbReference type="ARBA" id="ARBA00008034"/>
    </source>
</evidence>
<feature type="transmembrane region" description="Helical" evidence="9">
    <location>
        <begin position="32"/>
        <end position="50"/>
    </location>
</feature>
<evidence type="ECO:0000256" key="8">
    <source>
        <dbReference type="RuleBase" id="RU003943"/>
    </source>
</evidence>
<evidence type="ECO:0000256" key="1">
    <source>
        <dbReference type="ARBA" id="ARBA00004651"/>
    </source>
</evidence>
<feature type="transmembrane region" description="Helical" evidence="9">
    <location>
        <begin position="253"/>
        <end position="271"/>
    </location>
</feature>
<dbReference type="PANTHER" id="PTHR30477:SF8">
    <property type="entry name" value="METAL TRANSPORT SYSTEM MEMBRANE PROTEIN CT_070-RELATED"/>
    <property type="match status" value="1"/>
</dbReference>
<keyword evidence="7 9" id="KW-0472">Membrane</keyword>
<dbReference type="InterPro" id="IPR037294">
    <property type="entry name" value="ABC_BtuC-like"/>
</dbReference>
<feature type="transmembrane region" description="Helical" evidence="9">
    <location>
        <begin position="180"/>
        <end position="198"/>
    </location>
</feature>
<evidence type="ECO:0000256" key="7">
    <source>
        <dbReference type="ARBA" id="ARBA00023136"/>
    </source>
</evidence>
<comment type="caution">
    <text evidence="10">The sequence shown here is derived from an EMBL/GenBank/DDBJ whole genome shotgun (WGS) entry which is preliminary data.</text>
</comment>
<dbReference type="HOGENOM" id="CLU_028808_4_1_12"/>
<organism evidence="10">
    <name type="scientific">Treponema denticola H-22</name>
    <dbReference type="NCBI Taxonomy" id="999432"/>
    <lineage>
        <taxon>Bacteria</taxon>
        <taxon>Pseudomonadati</taxon>
        <taxon>Spirochaetota</taxon>
        <taxon>Spirochaetia</taxon>
        <taxon>Spirochaetales</taxon>
        <taxon>Treponemataceae</taxon>
        <taxon>Treponema</taxon>
    </lineage>
</organism>
<keyword evidence="6 9" id="KW-1133">Transmembrane helix</keyword>
<evidence type="ECO:0008006" key="11">
    <source>
        <dbReference type="Google" id="ProtNLM"/>
    </source>
</evidence>
<keyword evidence="4" id="KW-1003">Cell membrane</keyword>
<name>A0A0E2E8R5_TREDN</name>
<dbReference type="CDD" id="cd06550">
    <property type="entry name" value="TM_ABC_iron-siderophores_like"/>
    <property type="match status" value="1"/>
</dbReference>
<dbReference type="PATRIC" id="fig|999432.5.peg.29"/>
<comment type="subcellular location">
    <subcellularLocation>
        <location evidence="1 8">Cell membrane</location>
        <topology evidence="1 8">Multi-pass membrane protein</topology>
    </subcellularLocation>
</comment>
<dbReference type="GO" id="GO:0043190">
    <property type="term" value="C:ATP-binding cassette (ABC) transporter complex"/>
    <property type="evidence" value="ECO:0007669"/>
    <property type="project" value="InterPro"/>
</dbReference>
<feature type="transmembrane region" description="Helical" evidence="9">
    <location>
        <begin position="88"/>
        <end position="108"/>
    </location>
</feature>
<dbReference type="InterPro" id="IPR001626">
    <property type="entry name" value="ABC_TroCD"/>
</dbReference>
<dbReference type="AlphaFoldDB" id="A0A0E2E8R5"/>
<dbReference type="PANTHER" id="PTHR30477">
    <property type="entry name" value="ABC-TRANSPORTER METAL-BINDING PROTEIN"/>
    <property type="match status" value="1"/>
</dbReference>
<feature type="transmembrane region" description="Helical" evidence="9">
    <location>
        <begin position="6"/>
        <end position="25"/>
    </location>
</feature>
<evidence type="ECO:0000256" key="5">
    <source>
        <dbReference type="ARBA" id="ARBA00022692"/>
    </source>
</evidence>
<dbReference type="EMBL" id="AGDV01000001">
    <property type="protein sequence ID" value="EMB35837.1"/>
    <property type="molecule type" value="Genomic_DNA"/>
</dbReference>
<feature type="transmembrane region" description="Helical" evidence="9">
    <location>
        <begin position="204"/>
        <end position="221"/>
    </location>
</feature>
<evidence type="ECO:0000313" key="10">
    <source>
        <dbReference type="EMBL" id="EMB35837.1"/>
    </source>
</evidence>
<protein>
    <recommendedName>
        <fullName evidence="11">Zinc transport system membrane protein TroD</fullName>
    </recommendedName>
</protein>
<keyword evidence="5 8" id="KW-0812">Transmembrane</keyword>
<evidence type="ECO:0000256" key="4">
    <source>
        <dbReference type="ARBA" id="ARBA00022475"/>
    </source>
</evidence>
<gene>
    <name evidence="10" type="ORF">HMPREF9726_00029</name>
</gene>
<proteinExistence type="inferred from homology"/>
<keyword evidence="3 8" id="KW-0813">Transport</keyword>
<sequence>MNMEIILIAIIVSASCALCGVFLVLRRMSLMGDAISHSIIIGIVLGFFISKTLSSSIPLIGAVIAGMVSVIFTEVLQKTKLIKSDAAIGLVFPFLFSLGVILVSLYAGNVHLDTDSVLLGELAFAPFDRISFFSVSFPKSLVQMICILLFDFVFIVAFFKELKLTTFDPNLAKSLGFSPSIMHYGLMFAVSLTCVGAFDSVGAVLVTALMIAPAAAALLLTNSLFYMIIISIVIASTSSISGFYLAVKIDGSISGSMAAMTGVFFLVAYLFSPKDGLVKRRAEQKNLKIDFAVKMLIVHLLHHQGEENMISECREEHLCEHINWTEKKAHAVVFAAKRLGYIKKENGLLLLSPLGRQEAEKSITNI</sequence>
<evidence type="ECO:0000256" key="6">
    <source>
        <dbReference type="ARBA" id="ARBA00022989"/>
    </source>
</evidence>
<dbReference type="Proteomes" id="UP000011705">
    <property type="component" value="Chromosome"/>
</dbReference>